<feature type="compositionally biased region" description="Basic and acidic residues" evidence="1">
    <location>
        <begin position="30"/>
        <end position="47"/>
    </location>
</feature>
<evidence type="ECO:0000313" key="2">
    <source>
        <dbReference type="EMBL" id="CAE2330547.1"/>
    </source>
</evidence>
<dbReference type="EMBL" id="HBKR01033468">
    <property type="protein sequence ID" value="CAE2330547.1"/>
    <property type="molecule type" value="Transcribed_RNA"/>
</dbReference>
<feature type="compositionally biased region" description="Basic and acidic residues" evidence="1">
    <location>
        <begin position="104"/>
        <end position="130"/>
    </location>
</feature>
<sequence length="161" mass="18330">MAFRRNNPNRMPPESDSTYPNLRIVFYDPKTLKKSGERHQQRNEYLLRRAANNPSGAYPHFLATSPLPLATSPPPHPTPPACKTGPAKEKGAKKRKVTINVKMENSKRPEKKEPEIEKQEKTQTRTRSDSLEDLTAVCSTDSESFLMDDQTIFSSEELKYP</sequence>
<accession>A0A7S4PDF1</accession>
<name>A0A7S4PDF1_9EUKA</name>
<organism evidence="2">
    <name type="scientific">Paramoeba aestuarina</name>
    <dbReference type="NCBI Taxonomy" id="180227"/>
    <lineage>
        <taxon>Eukaryota</taxon>
        <taxon>Amoebozoa</taxon>
        <taxon>Discosea</taxon>
        <taxon>Flabellinia</taxon>
        <taxon>Dactylopodida</taxon>
        <taxon>Paramoebidae</taxon>
        <taxon>Paramoeba</taxon>
    </lineage>
</organism>
<reference evidence="2" key="1">
    <citation type="submission" date="2021-01" db="EMBL/GenBank/DDBJ databases">
        <authorList>
            <person name="Corre E."/>
            <person name="Pelletier E."/>
            <person name="Niang G."/>
            <person name="Scheremetjew M."/>
            <person name="Finn R."/>
            <person name="Kale V."/>
            <person name="Holt S."/>
            <person name="Cochrane G."/>
            <person name="Meng A."/>
            <person name="Brown T."/>
            <person name="Cohen L."/>
        </authorList>
    </citation>
    <scope>NUCLEOTIDE SEQUENCE</scope>
    <source>
        <strain evidence="2">SoJaBio B1-5/56/2</strain>
    </source>
</reference>
<protein>
    <submittedName>
        <fullName evidence="2">Uncharacterized protein</fullName>
    </submittedName>
</protein>
<feature type="compositionally biased region" description="Pro residues" evidence="1">
    <location>
        <begin position="71"/>
        <end position="80"/>
    </location>
</feature>
<dbReference type="AlphaFoldDB" id="A0A7S4PDF1"/>
<evidence type="ECO:0000256" key="1">
    <source>
        <dbReference type="SAM" id="MobiDB-lite"/>
    </source>
</evidence>
<proteinExistence type="predicted"/>
<feature type="region of interest" description="Disordered" evidence="1">
    <location>
        <begin position="1"/>
        <end position="20"/>
    </location>
</feature>
<gene>
    <name evidence="2" type="ORF">NAES01612_LOCUS21957</name>
</gene>
<feature type="region of interest" description="Disordered" evidence="1">
    <location>
        <begin position="30"/>
        <end position="133"/>
    </location>
</feature>